<dbReference type="PANTHER" id="PTHR43818:SF11">
    <property type="entry name" value="BCDNA.GH03377"/>
    <property type="match status" value="1"/>
</dbReference>
<sequence>MTKTLNVAMIGGGFMGKAHAMAYAAMPMFFWPAPAIPHRKVVVDVTDDLAHDARARFGFDEASSDWRAVIVRDDIHVVDICAPNNVHAEIAIMAAKAGKHIICEKPLARGAEEAKPMLDAVQKAGVIHMVAFNYRRTPAVALARKYIEEGRIGNVLNFRGTYLQDWSADPDGPLSWRFQKKIAGSGAIGDIGTHVVDLAHYLVGPIAEVSALTPTYVKTRPVQAGGVDKLGASEKRTDSERAPVDVDDEVVSMLRFENGAIGSLEATRNAWGRNNFISLEIHGTEGSILFNYERRDELQVMFRNDPGDARGFRTVYTGPTHPYGEGLWPIPALGIGYSETKIIECYDFFKAIANGKQPSPNFADGYACELVADALIEAGETGQWTKVKPQMARDRAKVPA</sequence>
<name>A0A4R0PAV1_9HYPH</name>
<dbReference type="PANTHER" id="PTHR43818">
    <property type="entry name" value="BCDNA.GH03377"/>
    <property type="match status" value="1"/>
</dbReference>
<dbReference type="GO" id="GO:0000166">
    <property type="term" value="F:nucleotide binding"/>
    <property type="evidence" value="ECO:0007669"/>
    <property type="project" value="InterPro"/>
</dbReference>
<dbReference type="InterPro" id="IPR000683">
    <property type="entry name" value="Gfo/Idh/MocA-like_OxRdtase_N"/>
</dbReference>
<dbReference type="Gene3D" id="3.40.50.720">
    <property type="entry name" value="NAD(P)-binding Rossmann-like Domain"/>
    <property type="match status" value="1"/>
</dbReference>
<dbReference type="OrthoDB" id="9815825at2"/>
<organism evidence="4 5">
    <name type="scientific">Oricola cellulosilytica</name>
    <dbReference type="NCBI Taxonomy" id="1429082"/>
    <lineage>
        <taxon>Bacteria</taxon>
        <taxon>Pseudomonadati</taxon>
        <taxon>Pseudomonadota</taxon>
        <taxon>Alphaproteobacteria</taxon>
        <taxon>Hyphomicrobiales</taxon>
        <taxon>Ahrensiaceae</taxon>
        <taxon>Oricola</taxon>
    </lineage>
</organism>
<keyword evidence="5" id="KW-1185">Reference proteome</keyword>
<dbReference type="SUPFAM" id="SSF51735">
    <property type="entry name" value="NAD(P)-binding Rossmann-fold domains"/>
    <property type="match status" value="1"/>
</dbReference>
<reference evidence="4 5" key="1">
    <citation type="journal article" date="2015" name="Antonie Van Leeuwenhoek">
        <title>Oricola cellulosilytica gen. nov., sp. nov., a cellulose-degrading bacterium of the family Phyllobacteriaceae isolated from surface seashore water, and emended descriptions of Mesorhizobium loti and Phyllobacterium myrsinacearum.</title>
        <authorList>
            <person name="Hameed A."/>
            <person name="Shahina M."/>
            <person name="Lai W.A."/>
            <person name="Lin S.Y."/>
            <person name="Young L.S."/>
            <person name="Liu Y.C."/>
            <person name="Hsu Y.H."/>
            <person name="Young C.C."/>
        </authorList>
    </citation>
    <scope>NUCLEOTIDE SEQUENCE [LARGE SCALE GENOMIC DNA]</scope>
    <source>
        <strain evidence="4 5">KCTC 52183</strain>
    </source>
</reference>
<dbReference type="Pfam" id="PF01408">
    <property type="entry name" value="GFO_IDH_MocA"/>
    <property type="match status" value="1"/>
</dbReference>
<dbReference type="Gene3D" id="3.30.360.10">
    <property type="entry name" value="Dihydrodipicolinate Reductase, domain 2"/>
    <property type="match status" value="1"/>
</dbReference>
<dbReference type="SUPFAM" id="SSF55347">
    <property type="entry name" value="Glyceraldehyde-3-phosphate dehydrogenase-like, C-terminal domain"/>
    <property type="match status" value="1"/>
</dbReference>
<dbReference type="Proteomes" id="UP000291301">
    <property type="component" value="Unassembled WGS sequence"/>
</dbReference>
<keyword evidence="1" id="KW-0560">Oxidoreductase</keyword>
<dbReference type="EMBL" id="SJST01000005">
    <property type="protein sequence ID" value="TCD13350.1"/>
    <property type="molecule type" value="Genomic_DNA"/>
</dbReference>
<dbReference type="Pfam" id="PF22725">
    <property type="entry name" value="GFO_IDH_MocA_C3"/>
    <property type="match status" value="1"/>
</dbReference>
<dbReference type="GO" id="GO:0016491">
    <property type="term" value="F:oxidoreductase activity"/>
    <property type="evidence" value="ECO:0007669"/>
    <property type="project" value="UniProtKB-KW"/>
</dbReference>
<dbReference type="RefSeq" id="WP_131569508.1">
    <property type="nucleotide sequence ID" value="NZ_JAINFK010000006.1"/>
</dbReference>
<comment type="caution">
    <text evidence="4">The sequence shown here is derived from an EMBL/GenBank/DDBJ whole genome shotgun (WGS) entry which is preliminary data.</text>
</comment>
<accession>A0A4R0PAV1</accession>
<dbReference type="InterPro" id="IPR036291">
    <property type="entry name" value="NAD(P)-bd_dom_sf"/>
</dbReference>
<evidence type="ECO:0000259" key="3">
    <source>
        <dbReference type="Pfam" id="PF22725"/>
    </source>
</evidence>
<gene>
    <name evidence="4" type="ORF">E0D97_12720</name>
</gene>
<feature type="domain" description="Gfo/Idh/MocA-like oxidoreductase N-terminal" evidence="2">
    <location>
        <begin position="5"/>
        <end position="132"/>
    </location>
</feature>
<evidence type="ECO:0000259" key="2">
    <source>
        <dbReference type="Pfam" id="PF01408"/>
    </source>
</evidence>
<dbReference type="InterPro" id="IPR050463">
    <property type="entry name" value="Gfo/Idh/MocA_oxidrdct_glycsds"/>
</dbReference>
<feature type="domain" description="GFO/IDH/MocA-like oxidoreductase" evidence="3">
    <location>
        <begin position="141"/>
        <end position="288"/>
    </location>
</feature>
<proteinExistence type="predicted"/>
<evidence type="ECO:0000256" key="1">
    <source>
        <dbReference type="ARBA" id="ARBA00023002"/>
    </source>
</evidence>
<dbReference type="AlphaFoldDB" id="A0A4R0PAV1"/>
<protein>
    <submittedName>
        <fullName evidence="4">Gfo/Idh/MocA family oxidoreductase</fullName>
    </submittedName>
</protein>
<dbReference type="InterPro" id="IPR055170">
    <property type="entry name" value="GFO_IDH_MocA-like_dom"/>
</dbReference>
<evidence type="ECO:0000313" key="5">
    <source>
        <dbReference type="Proteomes" id="UP000291301"/>
    </source>
</evidence>
<evidence type="ECO:0000313" key="4">
    <source>
        <dbReference type="EMBL" id="TCD13350.1"/>
    </source>
</evidence>